<accession>A0A6C0B144</accession>
<dbReference type="InterPro" id="IPR005331">
    <property type="entry name" value="Sulfotransferase"/>
</dbReference>
<protein>
    <recommendedName>
        <fullName evidence="2">Sulfotransferase domain-containing protein</fullName>
    </recommendedName>
</protein>
<dbReference type="GO" id="GO:0008146">
    <property type="term" value="F:sulfotransferase activity"/>
    <property type="evidence" value="ECO:0007669"/>
    <property type="project" value="InterPro"/>
</dbReference>
<evidence type="ECO:0000313" key="1">
    <source>
        <dbReference type="EMBL" id="QHS85491.1"/>
    </source>
</evidence>
<dbReference type="EMBL" id="MN739044">
    <property type="protein sequence ID" value="QHS85491.1"/>
    <property type="molecule type" value="Genomic_DNA"/>
</dbReference>
<proteinExistence type="predicted"/>
<name>A0A6C0B144_9ZZZZ</name>
<reference evidence="1" key="1">
    <citation type="journal article" date="2020" name="Nature">
        <title>Giant virus diversity and host interactions through global metagenomics.</title>
        <authorList>
            <person name="Schulz F."/>
            <person name="Roux S."/>
            <person name="Paez-Espino D."/>
            <person name="Jungbluth S."/>
            <person name="Walsh D.A."/>
            <person name="Denef V.J."/>
            <person name="McMahon K.D."/>
            <person name="Konstantinidis K.T."/>
            <person name="Eloe-Fadrosh E.A."/>
            <person name="Kyrpides N.C."/>
            <person name="Woyke T."/>
        </authorList>
    </citation>
    <scope>NUCLEOTIDE SEQUENCE</scope>
    <source>
        <strain evidence="1">GVMAG-M-3300009182-78</strain>
    </source>
</reference>
<organism evidence="1">
    <name type="scientific">viral metagenome</name>
    <dbReference type="NCBI Taxonomy" id="1070528"/>
    <lineage>
        <taxon>unclassified sequences</taxon>
        <taxon>metagenomes</taxon>
        <taxon>organismal metagenomes</taxon>
    </lineage>
</organism>
<dbReference type="GO" id="GO:0016020">
    <property type="term" value="C:membrane"/>
    <property type="evidence" value="ECO:0007669"/>
    <property type="project" value="InterPro"/>
</dbReference>
<dbReference type="Pfam" id="PF03567">
    <property type="entry name" value="Sulfotransfer_2"/>
    <property type="match status" value="1"/>
</dbReference>
<evidence type="ECO:0008006" key="2">
    <source>
        <dbReference type="Google" id="ProtNLM"/>
    </source>
</evidence>
<dbReference type="AlphaFoldDB" id="A0A6C0B144"/>
<sequence>MLFYIHYQSTFDEELFKLWLNHYKRLDIEYKIYIESKDRVLFMNKYPYYYANYTIDSIPKNVPLELTEKDFLFGYGKDENDNMILNYQFQHSLLRETAMMIGRVFQVPVPSKSIFTTFEIPDFILYKHANHTNYIIDGLKVNSTNNNVVVSENIVCFTMSISKAAFEKEYYETNIIIENWKENNSYYFKNIYTDFLINVCVNKEKRYGFVWYPKCACTTITEIFCRLNGIILDNDVQKKRSLVFNIPNKYHLNNYLQNIDMISFYRNPYHRFISTYIDKHVYKTDYIYVTLDGYHKYLSIYKKDTIANLIDYFLQGGYISEHFTQIADSAIFNRYNNTFNNHCYCKMIHMNLGVNNHLYEFLKQYYDISLLMSLDILNCHENSSSNCKKTVDITSQEILNKENIYIEIEEKLDCTMLKNFEEKEWIHYLNTNKLDYEYILKDEEVKEKLTLLYQKDIQIYI</sequence>